<dbReference type="Gene3D" id="3.60.15.10">
    <property type="entry name" value="Ribonuclease Z/Hydroxyacylglutathione hydrolase-like"/>
    <property type="match status" value="1"/>
</dbReference>
<dbReference type="AlphaFoldDB" id="A0A1S9MZI8"/>
<organism evidence="1 2">
    <name type="scientific">Clostridium beijerinckii</name>
    <name type="common">Clostridium MP</name>
    <dbReference type="NCBI Taxonomy" id="1520"/>
    <lineage>
        <taxon>Bacteria</taxon>
        <taxon>Bacillati</taxon>
        <taxon>Bacillota</taxon>
        <taxon>Clostridia</taxon>
        <taxon>Eubacteriales</taxon>
        <taxon>Clostridiaceae</taxon>
        <taxon>Clostridium</taxon>
    </lineage>
</organism>
<gene>
    <name evidence="1" type="ORF">CBEIBR21_25155</name>
</gene>
<dbReference type="InterPro" id="IPR036866">
    <property type="entry name" value="RibonucZ/Hydroxyglut_hydro"/>
</dbReference>
<evidence type="ECO:0000313" key="2">
    <source>
        <dbReference type="Proteomes" id="UP000190959"/>
    </source>
</evidence>
<protein>
    <recommendedName>
        <fullName evidence="3">MBL fold metallo-hydrolase</fullName>
    </recommendedName>
</protein>
<comment type="caution">
    <text evidence="1">The sequence shown here is derived from an EMBL/GenBank/DDBJ whole genome shotgun (WGS) entry which is preliminary data.</text>
</comment>
<name>A0A1S9MZI8_CLOBE</name>
<evidence type="ECO:0008006" key="3">
    <source>
        <dbReference type="Google" id="ProtNLM"/>
    </source>
</evidence>
<evidence type="ECO:0000313" key="1">
    <source>
        <dbReference type="EMBL" id="OOP70694.1"/>
    </source>
</evidence>
<dbReference type="EMBL" id="MWMH01000013">
    <property type="protein sequence ID" value="OOP70694.1"/>
    <property type="molecule type" value="Genomic_DNA"/>
</dbReference>
<sequence length="296" mass="34048">MSIIKSFSVGEGDMFYIQHGSDNFSVIDCYLHDEDKKDDIVNEIINEANKKGITRFISTHPDEDHIEGLKYLDEKWGILNFYCVKNEATKKDESEDFKKYCELRDSDKAYYIYKGCSRKWMNQSSDERGASGISVLWPDTSNEEYIKALEKAKDGESPNNISPIIKYSLEDGVKVLWMGDIESDFLDKVKDDIEFSEIDILFAPHHGRDSGKISEDILKIINPQIVIIGEAKSKHLNYYSKYNTITQNSAGDIIFECIDNKVHIYVGNESYSVDFLNNENRNTFNNYIGSFDVHNN</sequence>
<dbReference type="PANTHER" id="PTHR30619:SF1">
    <property type="entry name" value="RECOMBINATION PROTEIN 2"/>
    <property type="match status" value="1"/>
</dbReference>
<dbReference type="PANTHER" id="PTHR30619">
    <property type="entry name" value="DNA INTERNALIZATION/COMPETENCE PROTEIN COMEC/REC2"/>
    <property type="match status" value="1"/>
</dbReference>
<dbReference type="InterPro" id="IPR052159">
    <property type="entry name" value="Competence_DNA_uptake"/>
</dbReference>
<dbReference type="Proteomes" id="UP000190959">
    <property type="component" value="Unassembled WGS sequence"/>
</dbReference>
<accession>A0A1S9MZI8</accession>
<dbReference type="RefSeq" id="WP_078117552.1">
    <property type="nucleotide sequence ID" value="NZ_JARUNZ010000064.1"/>
</dbReference>
<reference evidence="1 2" key="1">
    <citation type="submission" date="2017-02" db="EMBL/GenBank/DDBJ databases">
        <title>Genome sequence of Clostridium beijerinckii Br21.</title>
        <authorList>
            <person name="Fonseca B.C."/>
            <person name="Guazzaroni M.E."/>
            <person name="Riano-Pachon D.M."/>
            <person name="Reginatto V."/>
        </authorList>
    </citation>
    <scope>NUCLEOTIDE SEQUENCE [LARGE SCALE GENOMIC DNA]</scope>
    <source>
        <strain evidence="1 2">Br21</strain>
    </source>
</reference>
<dbReference type="SUPFAM" id="SSF56281">
    <property type="entry name" value="Metallo-hydrolase/oxidoreductase"/>
    <property type="match status" value="1"/>
</dbReference>
<proteinExistence type="predicted"/>